<feature type="binding site" evidence="3 4">
    <location>
        <position position="141"/>
    </location>
    <ligand>
        <name>Zn(2+)</name>
        <dbReference type="ChEBI" id="CHEBI:29105"/>
    </ligand>
</feature>
<evidence type="ECO:0000256" key="4">
    <source>
        <dbReference type="PROSITE-ProRule" id="PRU00236"/>
    </source>
</evidence>
<protein>
    <recommendedName>
        <fullName evidence="3">NAD-dependent protein deacylase</fullName>
        <ecNumber evidence="3">2.3.1.286</ecNumber>
    </recommendedName>
    <alternativeName>
        <fullName evidence="3">Regulatory protein SIR2 homolog</fullName>
    </alternativeName>
</protein>
<dbReference type="SUPFAM" id="SSF52467">
    <property type="entry name" value="DHS-like NAD/FAD-binding domain"/>
    <property type="match status" value="1"/>
</dbReference>
<keyword evidence="3" id="KW-0963">Cytoplasm</keyword>
<feature type="binding site" evidence="3">
    <location>
        <begin position="203"/>
        <end position="205"/>
    </location>
    <ligand>
        <name>NAD(+)</name>
        <dbReference type="ChEBI" id="CHEBI:57540"/>
    </ligand>
</feature>
<feature type="binding site" evidence="3 4">
    <location>
        <position position="138"/>
    </location>
    <ligand>
        <name>Zn(2+)</name>
        <dbReference type="ChEBI" id="CHEBI:29105"/>
    </ligand>
</feature>
<feature type="binding site" evidence="3">
    <location>
        <begin position="177"/>
        <end position="179"/>
    </location>
    <ligand>
        <name>NAD(+)</name>
        <dbReference type="ChEBI" id="CHEBI:57540"/>
    </ligand>
</feature>
<comment type="cofactor">
    <cofactor evidence="3">
        <name>Zn(2+)</name>
        <dbReference type="ChEBI" id="CHEBI:29105"/>
    </cofactor>
    <text evidence="3">Binds 1 zinc ion per subunit.</text>
</comment>
<dbReference type="PANTHER" id="PTHR11085">
    <property type="entry name" value="NAD-DEPENDENT PROTEIN DEACYLASE SIRTUIN-5, MITOCHONDRIAL-RELATED"/>
    <property type="match status" value="1"/>
</dbReference>
<evidence type="ECO:0000313" key="6">
    <source>
        <dbReference type="EMBL" id="MBW7570240.1"/>
    </source>
</evidence>
<comment type="function">
    <text evidence="3">NAD-dependent protein deacetylase which modulates the activities of several proteins which are inactive in their acetylated form.</text>
</comment>
<evidence type="ECO:0000256" key="1">
    <source>
        <dbReference type="ARBA" id="ARBA00022679"/>
    </source>
</evidence>
<dbReference type="Gene3D" id="3.40.50.1220">
    <property type="entry name" value="TPP-binding domain"/>
    <property type="match status" value="1"/>
</dbReference>
<comment type="similarity">
    <text evidence="3">Belongs to the sirtuin family. Class III subfamily.</text>
</comment>
<dbReference type="EMBL" id="JAGFNY010000012">
    <property type="protein sequence ID" value="MBW7570240.1"/>
    <property type="molecule type" value="Genomic_DNA"/>
</dbReference>
<keyword evidence="3 4" id="KW-0479">Metal-binding</keyword>
<feature type="domain" description="Deacetylase sirtuin-type" evidence="5">
    <location>
        <begin position="1"/>
        <end position="235"/>
    </location>
</feature>
<reference evidence="6 7" key="1">
    <citation type="submission" date="2021-03" db="EMBL/GenBank/DDBJ databases">
        <title>Succinivibrio sp. nov. isolated from feces of cow.</title>
        <authorList>
            <person name="Choi J.-Y."/>
        </authorList>
    </citation>
    <scope>NUCLEOTIDE SEQUENCE [LARGE SCALE GENOMIC DNA]</scope>
    <source>
        <strain evidence="6 7">AGMB01872</strain>
    </source>
</reference>
<organism evidence="6 7">
    <name type="scientific">Succinivibrio faecicola</name>
    <dbReference type="NCBI Taxonomy" id="2820300"/>
    <lineage>
        <taxon>Bacteria</taxon>
        <taxon>Pseudomonadati</taxon>
        <taxon>Pseudomonadota</taxon>
        <taxon>Gammaproteobacteria</taxon>
        <taxon>Aeromonadales</taxon>
        <taxon>Succinivibrionaceae</taxon>
        <taxon>Succinivibrio</taxon>
    </lineage>
</organism>
<sequence length="242" mass="26993">MYKNIVVLTGAGISAESGIPVFRSDTGLWEHERVEDVATYDGFLKNKTKVHDFYNKMRQSIKSKAPNQAHLALTKLQSEIQKRYGGVVSIVTQNIDDLHEKAGSKDIIHMHGELNSILCESCKSRVEFFDNSSVDSVCPVCGKKSLRPDIVWFGEIPYQMEKIEKLLCQCDLFLSIGTSGVVYPAAGFCHVAKSCGATCVEFNLEQSNVATQFHYGLYEKASVSVPAFVEHLIEHNELLKEI</sequence>
<dbReference type="HAMAP" id="MF_01121">
    <property type="entry name" value="Sirtuin_ClassIII"/>
    <property type="match status" value="1"/>
</dbReference>
<evidence type="ECO:0000256" key="2">
    <source>
        <dbReference type="ARBA" id="ARBA00023027"/>
    </source>
</evidence>
<dbReference type="InterPro" id="IPR003000">
    <property type="entry name" value="Sirtuin"/>
</dbReference>
<feature type="binding site" evidence="3">
    <location>
        <position position="221"/>
    </location>
    <ligand>
        <name>NAD(+)</name>
        <dbReference type="ChEBI" id="CHEBI:57540"/>
    </ligand>
</feature>
<keyword evidence="3 4" id="KW-0862">Zinc</keyword>
<evidence type="ECO:0000256" key="3">
    <source>
        <dbReference type="HAMAP-Rule" id="MF_01121"/>
    </source>
</evidence>
<name>A0ABS7DG24_9GAMM</name>
<dbReference type="PANTHER" id="PTHR11085:SF4">
    <property type="entry name" value="NAD-DEPENDENT PROTEIN DEACYLASE"/>
    <property type="match status" value="1"/>
</dbReference>
<feature type="binding site" evidence="3">
    <location>
        <begin position="93"/>
        <end position="96"/>
    </location>
    <ligand>
        <name>NAD(+)</name>
        <dbReference type="ChEBI" id="CHEBI:57540"/>
    </ligand>
</feature>
<dbReference type="Gene3D" id="3.30.1600.10">
    <property type="entry name" value="SIR2/SIRT2 'Small Domain"/>
    <property type="match status" value="1"/>
</dbReference>
<feature type="binding site" evidence="3 4">
    <location>
        <position position="119"/>
    </location>
    <ligand>
        <name>Zn(2+)</name>
        <dbReference type="ChEBI" id="CHEBI:29105"/>
    </ligand>
</feature>
<dbReference type="RefSeq" id="WP_219937462.1">
    <property type="nucleotide sequence ID" value="NZ_JAGFNY010000012.1"/>
</dbReference>
<dbReference type="Pfam" id="PF02146">
    <property type="entry name" value="SIR2"/>
    <property type="match status" value="1"/>
</dbReference>
<keyword evidence="7" id="KW-1185">Reference proteome</keyword>
<comment type="subcellular location">
    <subcellularLocation>
        <location evidence="3">Cytoplasm</location>
    </subcellularLocation>
</comment>
<dbReference type="EC" id="2.3.1.286" evidence="3"/>
<comment type="caution">
    <text evidence="6">The sequence shown here is derived from an EMBL/GenBank/DDBJ whole genome shotgun (WGS) entry which is preliminary data.</text>
</comment>
<dbReference type="Proteomes" id="UP000731465">
    <property type="component" value="Unassembled WGS sequence"/>
</dbReference>
<dbReference type="InterPro" id="IPR029035">
    <property type="entry name" value="DHS-like_NAD/FAD-binding_dom"/>
</dbReference>
<feature type="binding site" evidence="3 4">
    <location>
        <position position="122"/>
    </location>
    <ligand>
        <name>Zn(2+)</name>
        <dbReference type="ChEBI" id="CHEBI:29105"/>
    </ligand>
</feature>
<comment type="catalytic activity">
    <reaction evidence="3">
        <text>N(6)-acetyl-L-lysyl-[protein] + NAD(+) + H2O = 2''-O-acetyl-ADP-D-ribose + nicotinamide + L-lysyl-[protein]</text>
        <dbReference type="Rhea" id="RHEA:43636"/>
        <dbReference type="Rhea" id="RHEA-COMP:9752"/>
        <dbReference type="Rhea" id="RHEA-COMP:10731"/>
        <dbReference type="ChEBI" id="CHEBI:15377"/>
        <dbReference type="ChEBI" id="CHEBI:17154"/>
        <dbReference type="ChEBI" id="CHEBI:29969"/>
        <dbReference type="ChEBI" id="CHEBI:57540"/>
        <dbReference type="ChEBI" id="CHEBI:61930"/>
        <dbReference type="ChEBI" id="CHEBI:83767"/>
        <dbReference type="EC" id="2.3.1.286"/>
    </reaction>
</comment>
<comment type="caution">
    <text evidence="3">Lacks conserved residue(s) required for the propagation of feature annotation.</text>
</comment>
<dbReference type="InterPro" id="IPR026591">
    <property type="entry name" value="Sirtuin_cat_small_dom_sf"/>
</dbReference>
<dbReference type="InterPro" id="IPR050134">
    <property type="entry name" value="NAD-dep_sirtuin_deacylases"/>
</dbReference>
<proteinExistence type="inferred from homology"/>
<dbReference type="InterPro" id="IPR026590">
    <property type="entry name" value="Ssirtuin_cat_dom"/>
</dbReference>
<dbReference type="InterPro" id="IPR027546">
    <property type="entry name" value="Sirtuin_class_III"/>
</dbReference>
<feature type="active site" description="Proton acceptor" evidence="3 4">
    <location>
        <position position="111"/>
    </location>
</feature>
<keyword evidence="2 3" id="KW-0520">NAD</keyword>
<keyword evidence="1" id="KW-0808">Transferase</keyword>
<accession>A0ABS7DG24</accession>
<evidence type="ECO:0000259" key="5">
    <source>
        <dbReference type="PROSITE" id="PS50305"/>
    </source>
</evidence>
<dbReference type="PROSITE" id="PS50305">
    <property type="entry name" value="SIRTUIN"/>
    <property type="match status" value="1"/>
</dbReference>
<gene>
    <name evidence="3" type="primary">cobB</name>
    <name evidence="6" type="ORF">J5V48_04955</name>
</gene>
<evidence type="ECO:0000313" key="7">
    <source>
        <dbReference type="Proteomes" id="UP000731465"/>
    </source>
</evidence>